<protein>
    <submittedName>
        <fullName evidence="2">Uncharacterized protein</fullName>
    </submittedName>
</protein>
<keyword evidence="1" id="KW-1133">Transmembrane helix</keyword>
<proteinExistence type="predicted"/>
<comment type="caution">
    <text evidence="2">The sequence shown here is derived from an EMBL/GenBank/DDBJ whole genome shotgun (WGS) entry which is preliminary data.</text>
</comment>
<dbReference type="InterPro" id="IPR043993">
    <property type="entry name" value="T4SS_pilin"/>
</dbReference>
<keyword evidence="1" id="KW-0812">Transmembrane</keyword>
<dbReference type="Pfam" id="PF18895">
    <property type="entry name" value="T4SS_pilin"/>
    <property type="match status" value="1"/>
</dbReference>
<keyword evidence="1" id="KW-0472">Membrane</keyword>
<dbReference type="EMBL" id="PFTZ01000031">
    <property type="protein sequence ID" value="PJB51755.1"/>
    <property type="molecule type" value="Genomic_DNA"/>
</dbReference>
<evidence type="ECO:0000256" key="1">
    <source>
        <dbReference type="SAM" id="Phobius"/>
    </source>
</evidence>
<accession>A0A2M8C667</accession>
<feature type="transmembrane region" description="Helical" evidence="1">
    <location>
        <begin position="108"/>
        <end position="131"/>
    </location>
</feature>
<gene>
    <name evidence="2" type="ORF">CO101_00880</name>
</gene>
<evidence type="ECO:0000313" key="2">
    <source>
        <dbReference type="EMBL" id="PJB51755.1"/>
    </source>
</evidence>
<feature type="transmembrane region" description="Helical" evidence="1">
    <location>
        <begin position="67"/>
        <end position="88"/>
    </location>
</feature>
<sequence length="132" mass="13995">MIDLLQKVLADPPVATPPPAVAPTGIPNLEATNNIFGFDKVKNAYEKLSGYNNDYPHAVLEGLAGEIITALMALSASLAVLMIVWAGIQYLTAYGNEDKTASAKKTITWALVGLAIVALVFTILEVTAILIK</sequence>
<reference evidence="3" key="1">
    <citation type="submission" date="2017-09" db="EMBL/GenBank/DDBJ databases">
        <title>Depth-based differentiation of microbial function through sediment-hosted aquifers and enrichment of novel symbionts in the deep terrestrial subsurface.</title>
        <authorList>
            <person name="Probst A.J."/>
            <person name="Ladd B."/>
            <person name="Jarett J.K."/>
            <person name="Geller-Mcgrath D.E."/>
            <person name="Sieber C.M.K."/>
            <person name="Emerson J.B."/>
            <person name="Anantharaman K."/>
            <person name="Thomas B.C."/>
            <person name="Malmstrom R."/>
            <person name="Stieglmeier M."/>
            <person name="Klingl A."/>
            <person name="Woyke T."/>
            <person name="Ryan C.M."/>
            <person name="Banfield J.F."/>
        </authorList>
    </citation>
    <scope>NUCLEOTIDE SEQUENCE [LARGE SCALE GENOMIC DNA]</scope>
</reference>
<name>A0A2M8C667_9BACT</name>
<evidence type="ECO:0000313" key="3">
    <source>
        <dbReference type="Proteomes" id="UP000229421"/>
    </source>
</evidence>
<organism evidence="2 3">
    <name type="scientific">Candidatus Berkelbacteria bacterium CG_4_9_14_3_um_filter_39_23</name>
    <dbReference type="NCBI Taxonomy" id="1974508"/>
    <lineage>
        <taxon>Bacteria</taxon>
        <taxon>Candidatus Berkelbacteria</taxon>
    </lineage>
</organism>
<dbReference type="Proteomes" id="UP000229421">
    <property type="component" value="Unassembled WGS sequence"/>
</dbReference>
<dbReference type="AlphaFoldDB" id="A0A2M8C667"/>